<protein>
    <submittedName>
        <fullName evidence="1">23906_t:CDS:1</fullName>
    </submittedName>
</protein>
<gene>
    <name evidence="1" type="ORF">CPELLU_LOCUS20232</name>
</gene>
<dbReference type="OrthoDB" id="10485766at2759"/>
<evidence type="ECO:0000313" key="1">
    <source>
        <dbReference type="EMBL" id="CAG8826635.1"/>
    </source>
</evidence>
<sequence>DNLINVENKELKKHKNWFWTNKFYINPLIPTMNIFKREILKNITPRYIVISGPTGVRKTSIMKLLKEKIENEGFSVKICCESILKGSEYLLEYKENDIQKFEYALLNQYHKCRIEMENLKDNFIIVDHEVFDGDVYKEIYKFDKSVIENEHVEFNNLMIVFLILCNEINLERNYYNREKNERKYSLVE</sequence>
<evidence type="ECO:0000313" key="2">
    <source>
        <dbReference type="Proteomes" id="UP000789759"/>
    </source>
</evidence>
<keyword evidence="2" id="KW-1185">Reference proteome</keyword>
<feature type="non-terminal residue" evidence="1">
    <location>
        <position position="188"/>
    </location>
</feature>
<proteinExistence type="predicted"/>
<dbReference type="AlphaFoldDB" id="A0A9N9KG24"/>
<dbReference type="Proteomes" id="UP000789759">
    <property type="component" value="Unassembled WGS sequence"/>
</dbReference>
<accession>A0A9N9KG24</accession>
<dbReference type="InterPro" id="IPR027417">
    <property type="entry name" value="P-loop_NTPase"/>
</dbReference>
<organism evidence="1 2">
    <name type="scientific">Cetraspora pellucida</name>
    <dbReference type="NCBI Taxonomy" id="1433469"/>
    <lineage>
        <taxon>Eukaryota</taxon>
        <taxon>Fungi</taxon>
        <taxon>Fungi incertae sedis</taxon>
        <taxon>Mucoromycota</taxon>
        <taxon>Glomeromycotina</taxon>
        <taxon>Glomeromycetes</taxon>
        <taxon>Diversisporales</taxon>
        <taxon>Gigasporaceae</taxon>
        <taxon>Cetraspora</taxon>
    </lineage>
</organism>
<dbReference type="Gene3D" id="3.40.50.300">
    <property type="entry name" value="P-loop containing nucleotide triphosphate hydrolases"/>
    <property type="match status" value="1"/>
</dbReference>
<reference evidence="1" key="1">
    <citation type="submission" date="2021-06" db="EMBL/GenBank/DDBJ databases">
        <authorList>
            <person name="Kallberg Y."/>
            <person name="Tangrot J."/>
            <person name="Rosling A."/>
        </authorList>
    </citation>
    <scope>NUCLEOTIDE SEQUENCE</scope>
    <source>
        <strain evidence="1">FL966</strain>
    </source>
</reference>
<dbReference type="SUPFAM" id="SSF52540">
    <property type="entry name" value="P-loop containing nucleoside triphosphate hydrolases"/>
    <property type="match status" value="1"/>
</dbReference>
<name>A0A9N9KG24_9GLOM</name>
<feature type="non-terminal residue" evidence="1">
    <location>
        <position position="1"/>
    </location>
</feature>
<dbReference type="EMBL" id="CAJVQA010057664">
    <property type="protein sequence ID" value="CAG8826635.1"/>
    <property type="molecule type" value="Genomic_DNA"/>
</dbReference>
<comment type="caution">
    <text evidence="1">The sequence shown here is derived from an EMBL/GenBank/DDBJ whole genome shotgun (WGS) entry which is preliminary data.</text>
</comment>